<evidence type="ECO:0000313" key="8">
    <source>
        <dbReference type="Proteomes" id="UP001528912"/>
    </source>
</evidence>
<feature type="transmembrane region" description="Helical" evidence="5">
    <location>
        <begin position="61"/>
        <end position="83"/>
    </location>
</feature>
<dbReference type="InterPro" id="IPR036259">
    <property type="entry name" value="MFS_trans_sf"/>
</dbReference>
<feature type="transmembrane region" description="Helical" evidence="5">
    <location>
        <begin position="176"/>
        <end position="197"/>
    </location>
</feature>
<dbReference type="EMBL" id="JAROAV010000038">
    <property type="protein sequence ID" value="MDF8265645.1"/>
    <property type="molecule type" value="Genomic_DNA"/>
</dbReference>
<gene>
    <name evidence="7" type="ORF">P4R38_15475</name>
</gene>
<dbReference type="InterPro" id="IPR020846">
    <property type="entry name" value="MFS_dom"/>
</dbReference>
<dbReference type="PANTHER" id="PTHR23501">
    <property type="entry name" value="MAJOR FACILITATOR SUPERFAMILY"/>
    <property type="match status" value="1"/>
</dbReference>
<feature type="transmembrane region" description="Helical" evidence="5">
    <location>
        <begin position="348"/>
        <end position="368"/>
    </location>
</feature>
<evidence type="ECO:0000256" key="2">
    <source>
        <dbReference type="ARBA" id="ARBA00022692"/>
    </source>
</evidence>
<keyword evidence="3 5" id="KW-1133">Transmembrane helix</keyword>
<feature type="transmembrane region" description="Helical" evidence="5">
    <location>
        <begin position="311"/>
        <end position="336"/>
    </location>
</feature>
<evidence type="ECO:0000256" key="5">
    <source>
        <dbReference type="SAM" id="Phobius"/>
    </source>
</evidence>
<comment type="subcellular location">
    <subcellularLocation>
        <location evidence="1">Cell membrane</location>
        <topology evidence="1">Multi-pass membrane protein</topology>
    </subcellularLocation>
</comment>
<evidence type="ECO:0000313" key="7">
    <source>
        <dbReference type="EMBL" id="MDF8265645.1"/>
    </source>
</evidence>
<name>A0ABT6CA24_9MICO</name>
<organism evidence="7 8">
    <name type="scientific">Luteipulveratus flavus</name>
    <dbReference type="NCBI Taxonomy" id="3031728"/>
    <lineage>
        <taxon>Bacteria</taxon>
        <taxon>Bacillati</taxon>
        <taxon>Actinomycetota</taxon>
        <taxon>Actinomycetes</taxon>
        <taxon>Micrococcales</taxon>
        <taxon>Dermacoccaceae</taxon>
        <taxon>Luteipulveratus</taxon>
    </lineage>
</organism>
<feature type="domain" description="Major facilitator superfamily (MFS) profile" evidence="6">
    <location>
        <begin position="19"/>
        <end position="464"/>
    </location>
</feature>
<feature type="transmembrane region" description="Helical" evidence="5">
    <location>
        <begin position="437"/>
        <end position="457"/>
    </location>
</feature>
<comment type="caution">
    <text evidence="7">The sequence shown here is derived from an EMBL/GenBank/DDBJ whole genome shotgun (WGS) entry which is preliminary data.</text>
</comment>
<dbReference type="RefSeq" id="WP_277192956.1">
    <property type="nucleotide sequence ID" value="NZ_JAROAV010000038.1"/>
</dbReference>
<feature type="transmembrane region" description="Helical" evidence="5">
    <location>
        <begin position="410"/>
        <end position="431"/>
    </location>
</feature>
<reference evidence="7 8" key="1">
    <citation type="submission" date="2023-03" db="EMBL/GenBank/DDBJ databases">
        <title>YIM 133296 draft genome.</title>
        <authorList>
            <person name="Xiong L."/>
        </authorList>
    </citation>
    <scope>NUCLEOTIDE SEQUENCE [LARGE SCALE GENOMIC DNA]</scope>
    <source>
        <strain evidence="7 8">YIM 133296</strain>
    </source>
</reference>
<dbReference type="Pfam" id="PF07690">
    <property type="entry name" value="MFS_1"/>
    <property type="match status" value="1"/>
</dbReference>
<evidence type="ECO:0000256" key="3">
    <source>
        <dbReference type="ARBA" id="ARBA00022989"/>
    </source>
</evidence>
<feature type="transmembrane region" description="Helical" evidence="5">
    <location>
        <begin position="95"/>
        <end position="118"/>
    </location>
</feature>
<evidence type="ECO:0000256" key="1">
    <source>
        <dbReference type="ARBA" id="ARBA00004651"/>
    </source>
</evidence>
<evidence type="ECO:0000259" key="6">
    <source>
        <dbReference type="PROSITE" id="PS50850"/>
    </source>
</evidence>
<protein>
    <submittedName>
        <fullName evidence="7">MFS transporter</fullName>
    </submittedName>
</protein>
<dbReference type="PANTHER" id="PTHR23501:SF154">
    <property type="entry name" value="MULTIDRUG-EFFLUX TRANSPORTER RV1634-RELATED"/>
    <property type="match status" value="1"/>
</dbReference>
<keyword evidence="8" id="KW-1185">Reference proteome</keyword>
<feature type="transmembrane region" description="Helical" evidence="5">
    <location>
        <begin position="269"/>
        <end position="291"/>
    </location>
</feature>
<feature type="transmembrane region" description="Helical" evidence="5">
    <location>
        <begin position="218"/>
        <end position="237"/>
    </location>
</feature>
<feature type="transmembrane region" description="Helical" evidence="5">
    <location>
        <begin position="374"/>
        <end position="398"/>
    </location>
</feature>
<accession>A0ABT6CA24</accession>
<sequence length="467" mass="46418">MTATETPPSASAAGEPARLLSATYLPFAVGAVSLVTLGAFANRATGTVLPVVAEDLDGLALFGAASAAPLITYVVSTAVAGALSDRGGPTRVLRIGAAVFAVGQLLAGLAPTMLVLVLGRLLSGFAEAFLDIGLTVLMARALPESLRAKVFATFAAAWVLPSLVGPALAGTIADHVGWRAVFLLAVALLVPVFVLLLPSMRRTPVEPLGAWSGRQRTVARNAAGAAVLLAVLTAAGSASGTRWAAAAVIGMAAALAGLVRLVRRVLPDGTLTGTAGIPAVTASRGLAAAAFSTAGSFLPLMLTKSQGLRPALAGITLTLTGVCWATGSALHSLDVVQRRVSPTTRLRIGFGAITTGLAGPALIAADVLPLVPGLALWALAGLGMGVASPTLSTQMLALSERGEEGANSAASNMAASLAGAVGAALGGALVATRADHLSGGVFTVIIAVAIVFAALGLRLAPLTGVRR</sequence>
<keyword evidence="2 5" id="KW-0812">Transmembrane</keyword>
<feature type="transmembrane region" description="Helical" evidence="5">
    <location>
        <begin position="243"/>
        <end position="262"/>
    </location>
</feature>
<feature type="transmembrane region" description="Helical" evidence="5">
    <location>
        <begin position="124"/>
        <end position="143"/>
    </location>
</feature>
<dbReference type="PROSITE" id="PS50850">
    <property type="entry name" value="MFS"/>
    <property type="match status" value="1"/>
</dbReference>
<dbReference type="Gene3D" id="1.20.1250.20">
    <property type="entry name" value="MFS general substrate transporter like domains"/>
    <property type="match status" value="2"/>
</dbReference>
<keyword evidence="4 5" id="KW-0472">Membrane</keyword>
<dbReference type="InterPro" id="IPR011701">
    <property type="entry name" value="MFS"/>
</dbReference>
<dbReference type="Proteomes" id="UP001528912">
    <property type="component" value="Unassembled WGS sequence"/>
</dbReference>
<proteinExistence type="predicted"/>
<evidence type="ECO:0000256" key="4">
    <source>
        <dbReference type="ARBA" id="ARBA00023136"/>
    </source>
</evidence>
<feature type="transmembrane region" description="Helical" evidence="5">
    <location>
        <begin position="150"/>
        <end position="170"/>
    </location>
</feature>
<feature type="transmembrane region" description="Helical" evidence="5">
    <location>
        <begin position="21"/>
        <end position="41"/>
    </location>
</feature>
<dbReference type="SUPFAM" id="SSF103473">
    <property type="entry name" value="MFS general substrate transporter"/>
    <property type="match status" value="1"/>
</dbReference>